<organism evidence="8 9">
    <name type="scientific">Seinonella peptonophila</name>
    <dbReference type="NCBI Taxonomy" id="112248"/>
    <lineage>
        <taxon>Bacteria</taxon>
        <taxon>Bacillati</taxon>
        <taxon>Bacillota</taxon>
        <taxon>Bacilli</taxon>
        <taxon>Bacillales</taxon>
        <taxon>Thermoactinomycetaceae</taxon>
        <taxon>Seinonella</taxon>
    </lineage>
</organism>
<keyword evidence="9" id="KW-1185">Reference proteome</keyword>
<dbReference type="FunFam" id="3.30.70.360:FF:000001">
    <property type="entry name" value="N-acetyldiaminopimelate deacetylase"/>
    <property type="match status" value="1"/>
</dbReference>
<feature type="active site" evidence="5">
    <location>
        <position position="73"/>
    </location>
</feature>
<feature type="binding site" evidence="6">
    <location>
        <position position="98"/>
    </location>
    <ligand>
        <name>Mn(2+)</name>
        <dbReference type="ChEBI" id="CHEBI:29035"/>
        <label>2</label>
    </ligand>
</feature>
<comment type="similarity">
    <text evidence="5">Belongs to the peptidase M20A family. N-acetyldiaminopimelate deacetylase subfamily.</text>
</comment>
<protein>
    <recommendedName>
        <fullName evidence="5">N-acetyldiaminopimelate deacetylase</fullName>
        <ecNumber evidence="5">3.5.1.47</ecNumber>
    </recommendedName>
</protein>
<proteinExistence type="inferred from homology"/>
<dbReference type="PANTHER" id="PTHR11014">
    <property type="entry name" value="PEPTIDASE M20 FAMILY MEMBER"/>
    <property type="match status" value="1"/>
</dbReference>
<keyword evidence="4 5" id="KW-0457">Lysine biosynthesis</keyword>
<evidence type="ECO:0000313" key="9">
    <source>
        <dbReference type="Proteomes" id="UP000184476"/>
    </source>
</evidence>
<feature type="binding site" evidence="6">
    <location>
        <position position="132"/>
    </location>
    <ligand>
        <name>Mn(2+)</name>
        <dbReference type="ChEBI" id="CHEBI:29035"/>
        <label>2</label>
    </ligand>
</feature>
<dbReference type="PANTHER" id="PTHR11014:SF98">
    <property type="entry name" value="N-ACETYLDIAMINOPIMELATE DEACETYLASE"/>
    <property type="match status" value="1"/>
</dbReference>
<dbReference type="OrthoDB" id="9776731at2"/>
<dbReference type="Proteomes" id="UP000184476">
    <property type="component" value="Unassembled WGS sequence"/>
</dbReference>
<dbReference type="EC" id="3.5.1.47" evidence="5"/>
<dbReference type="SUPFAM" id="SSF55031">
    <property type="entry name" value="Bacterial exopeptidase dimerisation domain"/>
    <property type="match status" value="1"/>
</dbReference>
<dbReference type="Gene3D" id="3.30.70.360">
    <property type="match status" value="1"/>
</dbReference>
<comment type="function">
    <text evidence="5">Catalyzes the conversion of N-acetyl-diaminopimelate to diaminopimelate and acetate.</text>
</comment>
<dbReference type="EMBL" id="FQVL01000009">
    <property type="protein sequence ID" value="SHF16631.1"/>
    <property type="molecule type" value="Genomic_DNA"/>
</dbReference>
<dbReference type="InterPro" id="IPR011650">
    <property type="entry name" value="Peptidase_M20_dimer"/>
</dbReference>
<evidence type="ECO:0000256" key="5">
    <source>
        <dbReference type="HAMAP-Rule" id="MF_01692"/>
    </source>
</evidence>
<dbReference type="InterPro" id="IPR023905">
    <property type="entry name" value="AcetylDAP_deacetylase"/>
</dbReference>
<evidence type="ECO:0000256" key="3">
    <source>
        <dbReference type="ARBA" id="ARBA00022915"/>
    </source>
</evidence>
<keyword evidence="3 5" id="KW-0220">Diaminopimelate biosynthesis</keyword>
<dbReference type="STRING" id="112248.SAMN05444392_10920"/>
<evidence type="ECO:0000256" key="1">
    <source>
        <dbReference type="ARBA" id="ARBA00022605"/>
    </source>
</evidence>
<keyword evidence="6" id="KW-0464">Manganese</keyword>
<accession>A0A1M4ZF56</accession>
<dbReference type="Pfam" id="PF07687">
    <property type="entry name" value="M20_dimer"/>
    <property type="match status" value="1"/>
</dbReference>
<dbReference type="GO" id="GO:0009089">
    <property type="term" value="P:lysine biosynthetic process via diaminopimelate"/>
    <property type="evidence" value="ECO:0007669"/>
    <property type="project" value="UniProtKB-UniRule"/>
</dbReference>
<dbReference type="SUPFAM" id="SSF53187">
    <property type="entry name" value="Zn-dependent exopeptidases"/>
    <property type="match status" value="1"/>
</dbReference>
<keyword evidence="2 5" id="KW-0378">Hydrolase</keyword>
<sequence>MKGLIEVDRFIELRRQLHQIPELGFQEYKTQQLLLDYIQSLPQDRLELETWRTGILVKVPGYRSRQCIGYRTDIDGLPIEEQTDYEFRSQHPGHMHACGHDMHMAIALGLLTHFVHHPIQDDLLFIFQPAEEGPGGALPMLTSQPFIRWKPDQIFALHVAPEYPVGTISTRPGILFANTSELNIHLTGKSGHGAYPHQGNDMVVALTQLVTQLHSIVSRNVDPMDSVVLSIGKIEAGEKENIIAGHASLNGTIRTLSLPGMEKVKNRVSQILQGIQTSFQCEATLDWGSNYLQVKNDSLITEAFLDWARKETQLQVFECNQAMVGEDFGYFLEEIPGMMFWLGVDTPYGLHHPKLQPNEAAIPVAIQLLSQYFTQLSK</sequence>
<evidence type="ECO:0000256" key="4">
    <source>
        <dbReference type="ARBA" id="ARBA00023154"/>
    </source>
</evidence>
<feature type="binding site" evidence="6">
    <location>
        <position position="100"/>
    </location>
    <ligand>
        <name>Mn(2+)</name>
        <dbReference type="ChEBI" id="CHEBI:29035"/>
        <label>2</label>
    </ligand>
</feature>
<dbReference type="CDD" id="cd05670">
    <property type="entry name" value="M20_Acy1_YkuR-like"/>
    <property type="match status" value="1"/>
</dbReference>
<dbReference type="NCBIfam" id="TIGR01891">
    <property type="entry name" value="amidohydrolases"/>
    <property type="match status" value="1"/>
</dbReference>
<dbReference type="InterPro" id="IPR036264">
    <property type="entry name" value="Bact_exopeptidase_dim_dom"/>
</dbReference>
<dbReference type="InterPro" id="IPR017439">
    <property type="entry name" value="Amidohydrolase"/>
</dbReference>
<feature type="binding site" evidence="6">
    <location>
        <position position="158"/>
    </location>
    <ligand>
        <name>Mn(2+)</name>
        <dbReference type="ChEBI" id="CHEBI:29035"/>
        <label>2</label>
    </ligand>
</feature>
<evidence type="ECO:0000259" key="7">
    <source>
        <dbReference type="Pfam" id="PF07687"/>
    </source>
</evidence>
<dbReference type="UniPathway" id="UPA00034">
    <property type="reaction ID" value="UER00024"/>
</dbReference>
<gene>
    <name evidence="8" type="ORF">SAMN05444392_10920</name>
</gene>
<dbReference type="GO" id="GO:0050118">
    <property type="term" value="F:N-acetyldiaminopimelate deacetylase activity"/>
    <property type="evidence" value="ECO:0007669"/>
    <property type="project" value="UniProtKB-UniRule"/>
</dbReference>
<dbReference type="GO" id="GO:0046872">
    <property type="term" value="F:metal ion binding"/>
    <property type="evidence" value="ECO:0007669"/>
    <property type="project" value="UniProtKB-KW"/>
</dbReference>
<comment type="pathway">
    <text evidence="5">Amino-acid biosynthesis; L-lysine biosynthesis via DAP pathway; LL-2,6-diaminopimelate from (S)-tetrahydrodipicolinate (acetylase route): step 3/3.</text>
</comment>
<keyword evidence="6" id="KW-0479">Metal-binding</keyword>
<comment type="catalytic activity">
    <reaction evidence="5">
        <text>N-acetyl-(2S,6S)-2,6-diaminopimelate + H2O = (2S,6S)-2,6-diaminopimelate + acetate</text>
        <dbReference type="Rhea" id="RHEA:20405"/>
        <dbReference type="ChEBI" id="CHEBI:15377"/>
        <dbReference type="ChEBI" id="CHEBI:30089"/>
        <dbReference type="ChEBI" id="CHEBI:57609"/>
        <dbReference type="ChEBI" id="CHEBI:58767"/>
        <dbReference type="EC" id="3.5.1.47"/>
    </reaction>
</comment>
<reference evidence="8 9" key="1">
    <citation type="submission" date="2016-11" db="EMBL/GenBank/DDBJ databases">
        <authorList>
            <person name="Jaros S."/>
            <person name="Januszkiewicz K."/>
            <person name="Wedrychowicz H."/>
        </authorList>
    </citation>
    <scope>NUCLEOTIDE SEQUENCE [LARGE SCALE GENOMIC DNA]</scope>
    <source>
        <strain evidence="8 9">DSM 44666</strain>
    </source>
</reference>
<comment type="cofactor">
    <cofactor evidence="6">
        <name>Mn(2+)</name>
        <dbReference type="ChEBI" id="CHEBI:29035"/>
    </cofactor>
    <text evidence="6">The Mn(2+) ion enhances activity.</text>
</comment>
<dbReference type="InterPro" id="IPR002933">
    <property type="entry name" value="Peptidase_M20"/>
</dbReference>
<keyword evidence="1 5" id="KW-0028">Amino-acid biosynthesis</keyword>
<evidence type="ECO:0000313" key="8">
    <source>
        <dbReference type="EMBL" id="SHF16631.1"/>
    </source>
</evidence>
<dbReference type="HAMAP" id="MF_01692">
    <property type="entry name" value="DapEL"/>
    <property type="match status" value="1"/>
</dbReference>
<feature type="domain" description="Peptidase M20 dimerisation" evidence="7">
    <location>
        <begin position="182"/>
        <end position="273"/>
    </location>
</feature>
<evidence type="ECO:0000256" key="6">
    <source>
        <dbReference type="PIRSR" id="PIRSR005962-1"/>
    </source>
</evidence>
<dbReference type="PIRSF" id="PIRSF005962">
    <property type="entry name" value="Pept_M20D_amidohydro"/>
    <property type="match status" value="1"/>
</dbReference>
<feature type="binding site" evidence="6">
    <location>
        <position position="351"/>
    </location>
    <ligand>
        <name>Mn(2+)</name>
        <dbReference type="ChEBI" id="CHEBI:29035"/>
        <label>2</label>
    </ligand>
</feature>
<feature type="active site" description="Proton acceptor" evidence="5">
    <location>
        <position position="132"/>
    </location>
</feature>
<dbReference type="Gene3D" id="3.40.630.10">
    <property type="entry name" value="Zn peptidases"/>
    <property type="match status" value="1"/>
</dbReference>
<name>A0A1M4ZF56_9BACL</name>
<dbReference type="GO" id="GO:0019877">
    <property type="term" value="P:diaminopimelate biosynthetic process"/>
    <property type="evidence" value="ECO:0007669"/>
    <property type="project" value="UniProtKB-UniRule"/>
</dbReference>
<evidence type="ECO:0000256" key="2">
    <source>
        <dbReference type="ARBA" id="ARBA00022801"/>
    </source>
</evidence>
<dbReference type="AlphaFoldDB" id="A0A1M4ZF56"/>
<dbReference type="Pfam" id="PF01546">
    <property type="entry name" value="Peptidase_M20"/>
    <property type="match status" value="1"/>
</dbReference>